<keyword evidence="2" id="KW-1185">Reference proteome</keyword>
<proteinExistence type="predicted"/>
<organism evidence="1 2">
    <name type="scientific">Thermaerobacillus caldiproteolyticus</name>
    <dbReference type="NCBI Taxonomy" id="247480"/>
    <lineage>
        <taxon>Bacteria</taxon>
        <taxon>Bacillati</taxon>
        <taxon>Bacillota</taxon>
        <taxon>Bacilli</taxon>
        <taxon>Bacillales</taxon>
        <taxon>Anoxybacillaceae</taxon>
        <taxon>Thermaerobacillus</taxon>
    </lineage>
</organism>
<comment type="caution">
    <text evidence="1">The sequence shown here is derived from an EMBL/GenBank/DDBJ whole genome shotgun (WGS) entry which is preliminary data.</text>
</comment>
<dbReference type="Proteomes" id="UP000523087">
    <property type="component" value="Unassembled WGS sequence"/>
</dbReference>
<name>A0A7V9Z9I9_9BACL</name>
<evidence type="ECO:0000313" key="1">
    <source>
        <dbReference type="EMBL" id="MBA2876588.1"/>
    </source>
</evidence>
<dbReference type="AlphaFoldDB" id="A0A7V9Z9I9"/>
<accession>A0A7V9Z9I9</accession>
<evidence type="ECO:0000313" key="2">
    <source>
        <dbReference type="Proteomes" id="UP000523087"/>
    </source>
</evidence>
<sequence length="34" mass="4070">MGMIHTLCVWQHVLICREVTFFEKGNYKKLTSKQ</sequence>
<gene>
    <name evidence="1" type="ORF">HNR31_003406</name>
</gene>
<protein>
    <submittedName>
        <fullName evidence="1">Uncharacterized protein</fullName>
    </submittedName>
</protein>
<reference evidence="1 2" key="1">
    <citation type="submission" date="2020-07" db="EMBL/GenBank/DDBJ databases">
        <title>Genomic Encyclopedia of Type Strains, Phase IV (KMG-IV): sequencing the most valuable type-strain genomes for metagenomic binning, comparative biology and taxonomic classification.</title>
        <authorList>
            <person name="Goeker M."/>
        </authorList>
    </citation>
    <scope>NUCLEOTIDE SEQUENCE [LARGE SCALE GENOMIC DNA]</scope>
    <source>
        <strain evidence="1 2">DSM 15730</strain>
    </source>
</reference>
<dbReference type="EMBL" id="JACDUT010000014">
    <property type="protein sequence ID" value="MBA2876588.1"/>
    <property type="molecule type" value="Genomic_DNA"/>
</dbReference>